<dbReference type="EC" id="3.1.4.11" evidence="10"/>
<dbReference type="PROSITE" id="PS50007">
    <property type="entry name" value="PIPLC_X_DOMAIN"/>
    <property type="match status" value="2"/>
</dbReference>
<dbReference type="PRINTS" id="PR00390">
    <property type="entry name" value="PHPHLIPASEC"/>
</dbReference>
<comment type="catalytic activity">
    <reaction evidence="9">
        <text>a 1,2-diacyl-sn-glycero-3-phospho-(1D-myo-inositol-4,5-bisphosphate) + H2O = 1D-myo-inositol 1,4,5-trisphosphate + a 1,2-diacyl-sn-glycerol + H(+)</text>
        <dbReference type="Rhea" id="RHEA:33179"/>
        <dbReference type="ChEBI" id="CHEBI:15377"/>
        <dbReference type="ChEBI" id="CHEBI:15378"/>
        <dbReference type="ChEBI" id="CHEBI:17815"/>
        <dbReference type="ChEBI" id="CHEBI:58456"/>
        <dbReference type="ChEBI" id="CHEBI:203600"/>
        <dbReference type="EC" id="3.1.4.11"/>
    </reaction>
    <physiologicalReaction direction="left-to-right" evidence="9">
        <dbReference type="Rhea" id="RHEA:33180"/>
    </physiologicalReaction>
</comment>
<evidence type="ECO:0000313" key="12">
    <source>
        <dbReference type="EMBL" id="CAD7634173.1"/>
    </source>
</evidence>
<evidence type="ECO:0000313" key="13">
    <source>
        <dbReference type="Proteomes" id="UP000759131"/>
    </source>
</evidence>
<dbReference type="Proteomes" id="UP000759131">
    <property type="component" value="Unassembled WGS sequence"/>
</dbReference>
<evidence type="ECO:0000256" key="10">
    <source>
        <dbReference type="RuleBase" id="RU361133"/>
    </source>
</evidence>
<evidence type="ECO:0000256" key="8">
    <source>
        <dbReference type="ARBA" id="ARBA00023239"/>
    </source>
</evidence>
<reference evidence="12" key="1">
    <citation type="submission" date="2020-11" db="EMBL/GenBank/DDBJ databases">
        <authorList>
            <person name="Tran Van P."/>
        </authorList>
    </citation>
    <scope>NUCLEOTIDE SEQUENCE</scope>
</reference>
<name>A0A7R9L3K0_9ACAR</name>
<dbReference type="GO" id="GO:0016042">
    <property type="term" value="P:lipid catabolic process"/>
    <property type="evidence" value="ECO:0007669"/>
    <property type="project" value="UniProtKB-KW"/>
</dbReference>
<accession>A0A7R9L3K0</accession>
<dbReference type="OrthoDB" id="269822at2759"/>
<evidence type="ECO:0000256" key="1">
    <source>
        <dbReference type="ARBA" id="ARBA00000110"/>
    </source>
</evidence>
<evidence type="ECO:0000256" key="3">
    <source>
        <dbReference type="ARBA" id="ARBA00022490"/>
    </source>
</evidence>
<dbReference type="GO" id="GO:0007214">
    <property type="term" value="P:gamma-aminobutyric acid signaling pathway"/>
    <property type="evidence" value="ECO:0007669"/>
    <property type="project" value="TreeGrafter"/>
</dbReference>
<keyword evidence="8" id="KW-0456">Lyase</keyword>
<sequence>MREKWLHQVFDAADSDQKGMLDEWETIALMKKLNDKLCIRSLKQKIMEFEFGKDEEERGRISKKVFITLFTETATRPDIYFILVRYCGRDYMTVEDLQLFLEGEQGVCGLSIEECLDLITKYEPSEEARNNKQLLIDGFTQFLLSEECDIMSVHHKDICHDMSQPLSHYFISTSHNTYLLEDQLKGPSSAEGYARALLQDMRSYYERVFDAADSDQKGMLDEWETIALMKKLNDKLCIRSLKQKIMEFEFGKDEEERGRISKKVFITLFTETATRPDIYFILVRYCGRDYMTVEDLQLFLEGEQGVCGLSIEECLDLITKYEPSEEARTNKQLLIDGFTQFLLSEECDIMSVHHKDICHDMSQPLSHYFISTSHNTYLLEDQLKGPSSAEGYARALLQGCRCVKVDCYDGNDGPVVYHGNTLTSKVALEDVLETIHANAFVVS</sequence>
<feature type="non-terminal residue" evidence="12">
    <location>
        <position position="443"/>
    </location>
</feature>
<evidence type="ECO:0000256" key="5">
    <source>
        <dbReference type="ARBA" id="ARBA00022842"/>
    </source>
</evidence>
<feature type="domain" description="EF-hand" evidence="11">
    <location>
        <begin position="200"/>
        <end position="235"/>
    </location>
</feature>
<evidence type="ECO:0000259" key="11">
    <source>
        <dbReference type="PROSITE" id="PS50222"/>
    </source>
</evidence>
<dbReference type="InterPro" id="IPR002048">
    <property type="entry name" value="EF_hand_dom"/>
</dbReference>
<dbReference type="SUPFAM" id="SSF51695">
    <property type="entry name" value="PLC-like phosphodiesterases"/>
    <property type="match status" value="2"/>
</dbReference>
<dbReference type="InterPro" id="IPR015359">
    <property type="entry name" value="PLC_EF-hand-like"/>
</dbReference>
<gene>
    <name evidence="12" type="ORF">OSB1V03_LOCUS14569</name>
</gene>
<comment type="subcellular location">
    <subcellularLocation>
        <location evidence="2">Cytoplasm</location>
    </subcellularLocation>
</comment>
<dbReference type="InterPro" id="IPR000909">
    <property type="entry name" value="PLipase_C_PInositol-sp_X_dom"/>
</dbReference>
<dbReference type="InterPro" id="IPR017946">
    <property type="entry name" value="PLC-like_Pdiesterase_TIM-brl"/>
</dbReference>
<proteinExistence type="predicted"/>
<dbReference type="GO" id="GO:0005737">
    <property type="term" value="C:cytoplasm"/>
    <property type="evidence" value="ECO:0007669"/>
    <property type="project" value="UniProtKB-SubCell"/>
</dbReference>
<dbReference type="GO" id="GO:0005509">
    <property type="term" value="F:calcium ion binding"/>
    <property type="evidence" value="ECO:0007669"/>
    <property type="project" value="InterPro"/>
</dbReference>
<evidence type="ECO:0000256" key="6">
    <source>
        <dbReference type="ARBA" id="ARBA00023157"/>
    </source>
</evidence>
<dbReference type="GO" id="GO:0032228">
    <property type="term" value="P:regulation of synaptic transmission, GABAergic"/>
    <property type="evidence" value="ECO:0007669"/>
    <property type="project" value="TreeGrafter"/>
</dbReference>
<evidence type="ECO:0000256" key="4">
    <source>
        <dbReference type="ARBA" id="ARBA00022723"/>
    </source>
</evidence>
<dbReference type="GO" id="GO:0004435">
    <property type="term" value="F:phosphatidylinositol-4,5-bisphosphate phospholipase C activity"/>
    <property type="evidence" value="ECO:0007669"/>
    <property type="project" value="UniProtKB-EC"/>
</dbReference>
<keyword evidence="3" id="KW-0963">Cytoplasm</keyword>
<protein>
    <recommendedName>
        <fullName evidence="10">Phosphoinositide phospholipase C</fullName>
        <ecNumber evidence="10">3.1.4.11</ecNumber>
    </recommendedName>
</protein>
<dbReference type="SUPFAM" id="SSF47473">
    <property type="entry name" value="EF-hand"/>
    <property type="match status" value="2"/>
</dbReference>
<keyword evidence="10" id="KW-0443">Lipid metabolism</keyword>
<dbReference type="EMBL" id="OC868699">
    <property type="protein sequence ID" value="CAD7634173.1"/>
    <property type="molecule type" value="Genomic_DNA"/>
</dbReference>
<keyword evidence="5" id="KW-0460">Magnesium</keyword>
<keyword evidence="4" id="KW-0479">Metal-binding</keyword>
<keyword evidence="13" id="KW-1185">Reference proteome</keyword>
<dbReference type="PANTHER" id="PTHR10336">
    <property type="entry name" value="PHOSPHOINOSITIDE-SPECIFIC PHOSPHOLIPASE C FAMILY PROTEIN"/>
    <property type="match status" value="1"/>
</dbReference>
<keyword evidence="6" id="KW-1015">Disulfide bond</keyword>
<dbReference type="Gene3D" id="1.10.238.10">
    <property type="entry name" value="EF-hand"/>
    <property type="match status" value="2"/>
</dbReference>
<dbReference type="AlphaFoldDB" id="A0A7R9L3K0"/>
<comment type="catalytic activity">
    <reaction evidence="1">
        <text>an N-(acyl)-sphingosylphosphoethanolamine = an N-(acyl)-sphingosyl-1,3-cyclic phosphate + ethanolamine</text>
        <dbReference type="Rhea" id="RHEA:60648"/>
        <dbReference type="ChEBI" id="CHEBI:57603"/>
        <dbReference type="ChEBI" id="CHEBI:143891"/>
        <dbReference type="ChEBI" id="CHEBI:143892"/>
    </reaction>
</comment>
<dbReference type="GO" id="GO:0046488">
    <property type="term" value="P:phosphatidylinositol metabolic process"/>
    <property type="evidence" value="ECO:0007669"/>
    <property type="project" value="TreeGrafter"/>
</dbReference>
<evidence type="ECO:0000256" key="7">
    <source>
        <dbReference type="ARBA" id="ARBA00023224"/>
    </source>
</evidence>
<dbReference type="SMART" id="SM00148">
    <property type="entry name" value="PLCXc"/>
    <property type="match status" value="1"/>
</dbReference>
<evidence type="ECO:0000256" key="2">
    <source>
        <dbReference type="ARBA" id="ARBA00004496"/>
    </source>
</evidence>
<dbReference type="GO" id="GO:0048015">
    <property type="term" value="P:phosphatidylinositol-mediated signaling"/>
    <property type="evidence" value="ECO:0007669"/>
    <property type="project" value="TreeGrafter"/>
</dbReference>
<dbReference type="Gene3D" id="3.20.20.190">
    <property type="entry name" value="Phosphatidylinositol (PI) phosphodiesterase"/>
    <property type="match status" value="2"/>
</dbReference>
<dbReference type="EMBL" id="CAJPIZ010014124">
    <property type="protein sequence ID" value="CAG2114603.1"/>
    <property type="molecule type" value="Genomic_DNA"/>
</dbReference>
<keyword evidence="7" id="KW-0807">Transducer</keyword>
<dbReference type="InterPro" id="IPR011992">
    <property type="entry name" value="EF-hand-dom_pair"/>
</dbReference>
<dbReference type="GO" id="GO:0016829">
    <property type="term" value="F:lyase activity"/>
    <property type="evidence" value="ECO:0007669"/>
    <property type="project" value="UniProtKB-KW"/>
</dbReference>
<dbReference type="GO" id="GO:0051209">
    <property type="term" value="P:release of sequestered calcium ion into cytosol"/>
    <property type="evidence" value="ECO:0007669"/>
    <property type="project" value="TreeGrafter"/>
</dbReference>
<dbReference type="FunFam" id="1.10.238.10:FF:000005">
    <property type="entry name" value="Phosphoinositide phospholipase C"/>
    <property type="match status" value="2"/>
</dbReference>
<keyword evidence="10" id="KW-0378">Hydrolase</keyword>
<dbReference type="Pfam" id="PF09279">
    <property type="entry name" value="EF-hand_like"/>
    <property type="match status" value="2"/>
</dbReference>
<evidence type="ECO:0000256" key="9">
    <source>
        <dbReference type="ARBA" id="ARBA00023674"/>
    </source>
</evidence>
<dbReference type="PROSITE" id="PS50222">
    <property type="entry name" value="EF_HAND_2"/>
    <property type="match status" value="1"/>
</dbReference>
<dbReference type="InterPro" id="IPR001192">
    <property type="entry name" value="PI-PLC_fam"/>
</dbReference>
<keyword evidence="10" id="KW-0442">Lipid degradation</keyword>
<dbReference type="Pfam" id="PF00388">
    <property type="entry name" value="PI-PLC-X"/>
    <property type="match status" value="2"/>
</dbReference>
<dbReference type="PANTHER" id="PTHR10336:SF196">
    <property type="entry name" value="PHOSPHOINOSITIDE PHOSPHOLIPASE C"/>
    <property type="match status" value="1"/>
</dbReference>
<organism evidence="12">
    <name type="scientific">Medioppia subpectinata</name>
    <dbReference type="NCBI Taxonomy" id="1979941"/>
    <lineage>
        <taxon>Eukaryota</taxon>
        <taxon>Metazoa</taxon>
        <taxon>Ecdysozoa</taxon>
        <taxon>Arthropoda</taxon>
        <taxon>Chelicerata</taxon>
        <taxon>Arachnida</taxon>
        <taxon>Acari</taxon>
        <taxon>Acariformes</taxon>
        <taxon>Sarcoptiformes</taxon>
        <taxon>Oribatida</taxon>
        <taxon>Brachypylina</taxon>
        <taxon>Oppioidea</taxon>
        <taxon>Oppiidae</taxon>
        <taxon>Medioppia</taxon>
    </lineage>
</organism>